<accession>A0A1B2DC73</accession>
<protein>
    <submittedName>
        <fullName evidence="2">Uncharacterized protein</fullName>
    </submittedName>
</protein>
<evidence type="ECO:0000313" key="2">
    <source>
        <dbReference type="EMBL" id="ANY65314.1"/>
    </source>
</evidence>
<proteinExistence type="predicted"/>
<dbReference type="RefSeq" id="WP_099516713.1">
    <property type="nucleotide sequence ID" value="NZ_CP016808.1"/>
</dbReference>
<reference evidence="2" key="1">
    <citation type="submission" date="2016-08" db="EMBL/GenBank/DDBJ databases">
        <title>Complete Genome Seqeunce of Paenibacillus sp. BIHB 4019 from tea rhizoplane.</title>
        <authorList>
            <person name="Thakur R."/>
            <person name="Swarnkar M.K."/>
            <person name="Gulati A."/>
        </authorList>
    </citation>
    <scope>NUCLEOTIDE SEQUENCE [LARGE SCALE GENOMIC DNA]</scope>
    <source>
        <strain evidence="2">BIHB4019</strain>
    </source>
</reference>
<feature type="region of interest" description="Disordered" evidence="1">
    <location>
        <begin position="87"/>
        <end position="115"/>
    </location>
</feature>
<name>A0A1B2DC73_9BACL</name>
<gene>
    <name evidence="2" type="ORF">BBD42_01575</name>
</gene>
<dbReference type="EMBL" id="CP016808">
    <property type="protein sequence ID" value="ANY65314.1"/>
    <property type="molecule type" value="Genomic_DNA"/>
</dbReference>
<dbReference type="AlphaFoldDB" id="A0A1B2DC73"/>
<feature type="compositionally biased region" description="Basic and acidic residues" evidence="1">
    <location>
        <begin position="96"/>
        <end position="115"/>
    </location>
</feature>
<sequence>MLDFSFEMLDEHTINVEYVFGSEKFIFNLFYSNDNWTIHPFDGILLKNRDLCRSVMSDLFQNKSFQIMLAKENIILSSIRSSVNLNPYEEEEPMPEPERLRGERYGGDRGGGRAERSELDDFINSHTLDEILELERSFIEERTTLFKSVLQKMFMDGLGPGDSEFNQIQELVKAYKRAGEDIAKIR</sequence>
<organism evidence="2">
    <name type="scientific">Paenibacillus sp. BIHB 4019</name>
    <dbReference type="NCBI Taxonomy" id="1870819"/>
    <lineage>
        <taxon>Bacteria</taxon>
        <taxon>Bacillati</taxon>
        <taxon>Bacillota</taxon>
        <taxon>Bacilli</taxon>
        <taxon>Bacillales</taxon>
        <taxon>Paenibacillaceae</taxon>
        <taxon>Paenibacillus</taxon>
    </lineage>
</organism>
<evidence type="ECO:0000256" key="1">
    <source>
        <dbReference type="SAM" id="MobiDB-lite"/>
    </source>
</evidence>